<sequence>MLFFPGNNDRIVRYKGYCPVVFVGYSDISDGGCPYRLLCWLLYCQVSRALYHEVLWLLYCQVWCLTERLV</sequence>
<gene>
    <name evidence="1" type="ORF">OCBIM_22028688mg</name>
</gene>
<dbReference type="EMBL" id="KQ420555">
    <property type="protein sequence ID" value="KOF79949.1"/>
    <property type="molecule type" value="Genomic_DNA"/>
</dbReference>
<proteinExistence type="predicted"/>
<protein>
    <submittedName>
        <fullName evidence="1">Uncharacterized protein</fullName>
    </submittedName>
</protein>
<name>A0A0L8GSZ3_OCTBM</name>
<organism evidence="1">
    <name type="scientific">Octopus bimaculoides</name>
    <name type="common">California two-spotted octopus</name>
    <dbReference type="NCBI Taxonomy" id="37653"/>
    <lineage>
        <taxon>Eukaryota</taxon>
        <taxon>Metazoa</taxon>
        <taxon>Spiralia</taxon>
        <taxon>Lophotrochozoa</taxon>
        <taxon>Mollusca</taxon>
        <taxon>Cephalopoda</taxon>
        <taxon>Coleoidea</taxon>
        <taxon>Octopodiformes</taxon>
        <taxon>Octopoda</taxon>
        <taxon>Incirrata</taxon>
        <taxon>Octopodidae</taxon>
        <taxon>Octopus</taxon>
    </lineage>
</organism>
<dbReference type="AlphaFoldDB" id="A0A0L8GSZ3"/>
<reference evidence="1" key="1">
    <citation type="submission" date="2015-07" db="EMBL/GenBank/DDBJ databases">
        <title>MeaNS - Measles Nucleotide Surveillance Program.</title>
        <authorList>
            <person name="Tran T."/>
            <person name="Druce J."/>
        </authorList>
    </citation>
    <scope>NUCLEOTIDE SEQUENCE</scope>
    <source>
        <strain evidence="1">UCB-OBI-ISO-001</strain>
        <tissue evidence="1">Gonad</tissue>
    </source>
</reference>
<accession>A0A0L8GSZ3</accession>
<evidence type="ECO:0000313" key="1">
    <source>
        <dbReference type="EMBL" id="KOF79949.1"/>
    </source>
</evidence>